<accession>A0A9J6C9A2</accession>
<evidence type="ECO:0000313" key="2">
    <source>
        <dbReference type="Proteomes" id="UP001107558"/>
    </source>
</evidence>
<dbReference type="EMBL" id="JADBJN010000002">
    <property type="protein sequence ID" value="KAG5678626.1"/>
    <property type="molecule type" value="Genomic_DNA"/>
</dbReference>
<dbReference type="Proteomes" id="UP001107558">
    <property type="component" value="Chromosome 2"/>
</dbReference>
<organism evidence="1 2">
    <name type="scientific">Polypedilum vanderplanki</name>
    <name type="common">Sleeping chironomid midge</name>
    <dbReference type="NCBI Taxonomy" id="319348"/>
    <lineage>
        <taxon>Eukaryota</taxon>
        <taxon>Metazoa</taxon>
        <taxon>Ecdysozoa</taxon>
        <taxon>Arthropoda</taxon>
        <taxon>Hexapoda</taxon>
        <taxon>Insecta</taxon>
        <taxon>Pterygota</taxon>
        <taxon>Neoptera</taxon>
        <taxon>Endopterygota</taxon>
        <taxon>Diptera</taxon>
        <taxon>Nematocera</taxon>
        <taxon>Chironomoidea</taxon>
        <taxon>Chironomidae</taxon>
        <taxon>Chironominae</taxon>
        <taxon>Polypedilum</taxon>
        <taxon>Polypedilum</taxon>
    </lineage>
</organism>
<evidence type="ECO:0000313" key="1">
    <source>
        <dbReference type="EMBL" id="KAG5678626.1"/>
    </source>
</evidence>
<proteinExistence type="predicted"/>
<gene>
    <name evidence="1" type="ORF">PVAND_008282</name>
</gene>
<dbReference type="AlphaFoldDB" id="A0A9J6C9A2"/>
<reference evidence="1" key="1">
    <citation type="submission" date="2021-03" db="EMBL/GenBank/DDBJ databases">
        <title>Chromosome level genome of the anhydrobiotic midge Polypedilum vanderplanki.</title>
        <authorList>
            <person name="Yoshida Y."/>
            <person name="Kikawada T."/>
            <person name="Gusev O."/>
        </authorList>
    </citation>
    <scope>NUCLEOTIDE SEQUENCE</scope>
    <source>
        <strain evidence="1">NIAS01</strain>
        <tissue evidence="1">Whole body or cell culture</tissue>
    </source>
</reference>
<protein>
    <submittedName>
        <fullName evidence="1">Uncharacterized protein</fullName>
    </submittedName>
</protein>
<keyword evidence="2" id="KW-1185">Reference proteome</keyword>
<comment type="caution">
    <text evidence="1">The sequence shown here is derived from an EMBL/GenBank/DDBJ whole genome shotgun (WGS) entry which is preliminary data.</text>
</comment>
<name>A0A9J6C9A2_POLVA</name>
<dbReference type="OrthoDB" id="8057495at2759"/>
<sequence>MEYFPDSESLMSMKNLDYQILSTFYMKNKRLEEAHRKDLARVIITSIFEKNPETRLTTDQFIHLSHVIVSVFETEVKETYYIPSKKSSSPKGKLYSQYNNYREKMYDVGLITRNAREKTKTNEPQFNEMIKIEKS</sequence>